<organism evidence="1 2">
    <name type="scientific">Gardnerella vaginalis</name>
    <dbReference type="NCBI Taxonomy" id="2702"/>
    <lineage>
        <taxon>Bacteria</taxon>
        <taxon>Bacillati</taxon>
        <taxon>Actinomycetota</taxon>
        <taxon>Actinomycetes</taxon>
        <taxon>Bifidobacteriales</taxon>
        <taxon>Bifidobacteriaceae</taxon>
        <taxon>Gardnerella</taxon>
    </lineage>
</organism>
<dbReference type="EMBL" id="LRQB01000095">
    <property type="protein sequence ID" value="KXA18399.1"/>
    <property type="molecule type" value="Genomic_DNA"/>
</dbReference>
<accession>A0A133NQ37</accession>
<name>A0A133NQ37_GARVA</name>
<protein>
    <submittedName>
        <fullName evidence="1">Uncharacterized protein</fullName>
    </submittedName>
</protein>
<comment type="caution">
    <text evidence="1">The sequence shown here is derived from an EMBL/GenBank/DDBJ whole genome shotgun (WGS) entry which is preliminary data.</text>
</comment>
<evidence type="ECO:0000313" key="1">
    <source>
        <dbReference type="EMBL" id="KXA18399.1"/>
    </source>
</evidence>
<reference evidence="1 2" key="1">
    <citation type="submission" date="2016-01" db="EMBL/GenBank/DDBJ databases">
        <authorList>
            <person name="Oliw E.H."/>
        </authorList>
    </citation>
    <scope>NUCLEOTIDE SEQUENCE [LARGE SCALE GENOMIC DNA]</scope>
    <source>
        <strain evidence="1 2">PSS_7772B</strain>
    </source>
</reference>
<sequence length="66" mass="7576">MKAHCAFNFEQALPHWVAFRATLKRKASQCDTPMIWLKKFGKNKISEFGQYIVVSSHVKTLISCGF</sequence>
<proteinExistence type="predicted"/>
<dbReference type="Proteomes" id="UP000070687">
    <property type="component" value="Unassembled WGS sequence"/>
</dbReference>
<dbReference type="AlphaFoldDB" id="A0A133NQ37"/>
<gene>
    <name evidence="1" type="ORF">HMPREF3208_01377</name>
</gene>
<evidence type="ECO:0000313" key="2">
    <source>
        <dbReference type="Proteomes" id="UP000070687"/>
    </source>
</evidence>